<protein>
    <submittedName>
        <fullName evidence="2">Uncharacterized protein</fullName>
    </submittedName>
</protein>
<comment type="caution">
    <text evidence="2">The sequence shown here is derived from an EMBL/GenBank/DDBJ whole genome shotgun (WGS) entry which is preliminary data.</text>
</comment>
<dbReference type="Proteomes" id="UP000322530">
    <property type="component" value="Unassembled WGS sequence"/>
</dbReference>
<feature type="transmembrane region" description="Helical" evidence="1">
    <location>
        <begin position="34"/>
        <end position="60"/>
    </location>
</feature>
<dbReference type="EMBL" id="BIXY01000147">
    <property type="protein sequence ID" value="GCF11800.1"/>
    <property type="molecule type" value="Genomic_DNA"/>
</dbReference>
<accession>A0A5A5TJL4</accession>
<evidence type="ECO:0000256" key="1">
    <source>
        <dbReference type="SAM" id="Phobius"/>
    </source>
</evidence>
<keyword evidence="1" id="KW-0472">Membrane</keyword>
<evidence type="ECO:0000313" key="3">
    <source>
        <dbReference type="Proteomes" id="UP000322530"/>
    </source>
</evidence>
<reference evidence="2 3" key="1">
    <citation type="submission" date="2019-01" db="EMBL/GenBank/DDBJ databases">
        <title>Draft genome sequence of Dictyobacter sp. Uno17.</title>
        <authorList>
            <person name="Wang C.M."/>
            <person name="Zheng Y."/>
            <person name="Sakai Y."/>
            <person name="Abe K."/>
            <person name="Yokota A."/>
            <person name="Yabe S."/>
        </authorList>
    </citation>
    <scope>NUCLEOTIDE SEQUENCE [LARGE SCALE GENOMIC DNA]</scope>
    <source>
        <strain evidence="2 3">Uno17</strain>
    </source>
</reference>
<name>A0A5A5TJL4_9CHLR</name>
<gene>
    <name evidence="2" type="ORF">KDI_53640</name>
</gene>
<organism evidence="2 3">
    <name type="scientific">Dictyobacter arantiisoli</name>
    <dbReference type="NCBI Taxonomy" id="2014874"/>
    <lineage>
        <taxon>Bacteria</taxon>
        <taxon>Bacillati</taxon>
        <taxon>Chloroflexota</taxon>
        <taxon>Ktedonobacteria</taxon>
        <taxon>Ktedonobacterales</taxon>
        <taxon>Dictyobacteraceae</taxon>
        <taxon>Dictyobacter</taxon>
    </lineage>
</organism>
<evidence type="ECO:0000313" key="2">
    <source>
        <dbReference type="EMBL" id="GCF11800.1"/>
    </source>
</evidence>
<proteinExistence type="predicted"/>
<dbReference type="AlphaFoldDB" id="A0A5A5TJL4"/>
<keyword evidence="3" id="KW-1185">Reference proteome</keyword>
<sequence length="83" mass="8498">MQVGSGLILAIATAIAAAQTAGLMQSGREARSALTGGFVAAIIACAIFDALAVLVTIFFVRGSERQSPIAIPESVKDLQPTRP</sequence>
<keyword evidence="1" id="KW-0812">Transmembrane</keyword>
<keyword evidence="1" id="KW-1133">Transmembrane helix</keyword>